<dbReference type="EMBL" id="CACVAV010000035">
    <property type="protein sequence ID" value="CAA6802094.1"/>
    <property type="molecule type" value="Genomic_DNA"/>
</dbReference>
<evidence type="ECO:0000313" key="1">
    <source>
        <dbReference type="EMBL" id="CAA6802094.1"/>
    </source>
</evidence>
<accession>A0A6S6SAG7</accession>
<proteinExistence type="predicted"/>
<evidence type="ECO:0008006" key="2">
    <source>
        <dbReference type="Google" id="ProtNLM"/>
    </source>
</evidence>
<sequence>MYWIHEQDKKYYRARVACDLTGQLGVSKEFGSLKTARARRMFTPVSSRFAGAEELDKVNRDRIRHGYRVTLDPLEQLLKAESLNQ</sequence>
<reference evidence="1" key="1">
    <citation type="submission" date="2020-01" db="EMBL/GenBank/DDBJ databases">
        <authorList>
            <person name="Meier V. D."/>
            <person name="Meier V D."/>
        </authorList>
    </citation>
    <scope>NUCLEOTIDE SEQUENCE</scope>
    <source>
        <strain evidence="1">HLG_WM_MAG_08</strain>
    </source>
</reference>
<gene>
    <name evidence="1" type="ORF">HELGO_WM71079</name>
</gene>
<protein>
    <recommendedName>
        <fullName evidence="2">WGR domain-containing protein</fullName>
    </recommendedName>
</protein>
<name>A0A6S6SAG7_9GAMM</name>
<organism evidence="1">
    <name type="scientific">uncultured Thiotrichaceae bacterium</name>
    <dbReference type="NCBI Taxonomy" id="298394"/>
    <lineage>
        <taxon>Bacteria</taxon>
        <taxon>Pseudomonadati</taxon>
        <taxon>Pseudomonadota</taxon>
        <taxon>Gammaproteobacteria</taxon>
        <taxon>Thiotrichales</taxon>
        <taxon>Thiotrichaceae</taxon>
        <taxon>environmental samples</taxon>
    </lineage>
</organism>
<dbReference type="AlphaFoldDB" id="A0A6S6SAG7"/>